<sequence length="47" mass="5521">MGKLRELSKNDPELSKIVMQEPLQMSEQEFLNKFSLLWNLAKKGDQQ</sequence>
<keyword evidence="2" id="KW-1185">Reference proteome</keyword>
<dbReference type="EMBL" id="LT719092">
    <property type="protein sequence ID" value="SJK85228.1"/>
    <property type="molecule type" value="Genomic_DNA"/>
</dbReference>
<reference evidence="2" key="1">
    <citation type="submission" date="2016-06" db="EMBL/GenBank/DDBJ databases">
        <authorList>
            <person name="Toshchakov V.S."/>
        </authorList>
    </citation>
    <scope>NUCLEOTIDE SEQUENCE [LARGE SCALE GENOMIC DNA]</scope>
    <source>
        <strain>PM4 (JCM 30641</strain>
        <strain evidence="2">\VKM B-2940)</strain>
    </source>
</reference>
<accession>A0A1R4A8E2</accession>
<proteinExistence type="predicted"/>
<evidence type="ECO:0000313" key="2">
    <source>
        <dbReference type="Proteomes" id="UP000187822"/>
    </source>
</evidence>
<protein>
    <submittedName>
        <fullName evidence="1">Uncharacterized protein</fullName>
    </submittedName>
</protein>
<dbReference type="Proteomes" id="UP000187822">
    <property type="component" value="Chromosome I"/>
</dbReference>
<dbReference type="AlphaFoldDB" id="A0A1R4A8E2"/>
<dbReference type="KEGG" id="cdiv:CPM_1431"/>
<organism evidence="1 2">
    <name type="scientific">Cuniculiplasma divulgatum</name>
    <dbReference type="NCBI Taxonomy" id="1673428"/>
    <lineage>
        <taxon>Archaea</taxon>
        <taxon>Methanobacteriati</taxon>
        <taxon>Thermoplasmatota</taxon>
        <taxon>Thermoplasmata</taxon>
        <taxon>Thermoplasmatales</taxon>
        <taxon>Cuniculiplasmataceae</taxon>
        <taxon>Cuniculiplasma</taxon>
    </lineage>
</organism>
<gene>
    <name evidence="1" type="ORF">CPM_1431</name>
</gene>
<evidence type="ECO:0000313" key="1">
    <source>
        <dbReference type="EMBL" id="SJK85228.1"/>
    </source>
</evidence>
<dbReference type="STRING" id="1673428.CPM_1431"/>
<name>A0A1R4A8E2_9ARCH</name>